<dbReference type="STRING" id="1499967.U27_05781"/>
<dbReference type="InterPro" id="IPR003749">
    <property type="entry name" value="ThiS/MoaD-like"/>
</dbReference>
<dbReference type="SUPFAM" id="SSF54285">
    <property type="entry name" value="MoaD/ThiS"/>
    <property type="match status" value="1"/>
</dbReference>
<dbReference type="InterPro" id="IPR016155">
    <property type="entry name" value="Mopterin_synth/thiamin_S_b"/>
</dbReference>
<dbReference type="PANTHER" id="PTHR38031:SF1">
    <property type="entry name" value="SULFUR CARRIER PROTEIN CYSO"/>
    <property type="match status" value="1"/>
</dbReference>
<dbReference type="PANTHER" id="PTHR38031">
    <property type="entry name" value="SULFUR CARRIER PROTEIN SLR0821-RELATED"/>
    <property type="match status" value="1"/>
</dbReference>
<dbReference type="InterPro" id="IPR012675">
    <property type="entry name" value="Beta-grasp_dom_sf"/>
</dbReference>
<evidence type="ECO:0000313" key="1">
    <source>
        <dbReference type="EMBL" id="GAK58806.1"/>
    </source>
</evidence>
<keyword evidence="2" id="KW-1185">Reference proteome</keyword>
<accession>A0A081C2K1</accession>
<dbReference type="Proteomes" id="UP000030661">
    <property type="component" value="Unassembled WGS sequence"/>
</dbReference>
<gene>
    <name evidence="1" type="ORF">U27_05781</name>
</gene>
<dbReference type="InterPro" id="IPR052045">
    <property type="entry name" value="Sulfur_Carrier/Prot_Modifier"/>
</dbReference>
<reference evidence="1 2" key="1">
    <citation type="journal article" date="2015" name="PeerJ">
        <title>First genomic representation of candidate bacterial phylum KSB3 points to enhanced environmental sensing as a trigger of wastewater bulking.</title>
        <authorList>
            <person name="Sekiguchi Y."/>
            <person name="Ohashi A."/>
            <person name="Parks D.H."/>
            <person name="Yamauchi T."/>
            <person name="Tyson G.W."/>
            <person name="Hugenholtz P."/>
        </authorList>
    </citation>
    <scope>NUCLEOTIDE SEQUENCE [LARGE SCALE GENOMIC DNA]</scope>
</reference>
<name>A0A081C2K1_VECG1</name>
<proteinExistence type="predicted"/>
<dbReference type="AlphaFoldDB" id="A0A081C2K1"/>
<dbReference type="Gene3D" id="3.10.20.30">
    <property type="match status" value="1"/>
</dbReference>
<sequence>MININFFGTLRTFLKTKQVRISADELSVFELLQQCETKVSKPFLSKLADENGSIQPGTMILVNGQNVLHLQGLRTIVRNGADIALFPPGGGG</sequence>
<protein>
    <submittedName>
        <fullName evidence="1">MoaD family protein</fullName>
    </submittedName>
</protein>
<organism evidence="1 2">
    <name type="scientific">Vecturithrix granuli</name>
    <dbReference type="NCBI Taxonomy" id="1499967"/>
    <lineage>
        <taxon>Bacteria</taxon>
        <taxon>Candidatus Moduliflexota</taxon>
        <taxon>Candidatus Vecturitrichia</taxon>
        <taxon>Candidatus Vecturitrichales</taxon>
        <taxon>Candidatus Vecturitrichaceae</taxon>
        <taxon>Candidatus Vecturithrix</taxon>
    </lineage>
</organism>
<dbReference type="EMBL" id="DF820468">
    <property type="protein sequence ID" value="GAK58806.1"/>
    <property type="molecule type" value="Genomic_DNA"/>
</dbReference>
<dbReference type="eggNOG" id="COG1977">
    <property type="taxonomic scope" value="Bacteria"/>
</dbReference>
<dbReference type="Pfam" id="PF02597">
    <property type="entry name" value="ThiS"/>
    <property type="match status" value="1"/>
</dbReference>
<evidence type="ECO:0000313" key="2">
    <source>
        <dbReference type="Proteomes" id="UP000030661"/>
    </source>
</evidence>
<dbReference type="HOGENOM" id="CLU_114601_1_2_0"/>